<gene>
    <name evidence="2" type="ORF">SH1V18_29730</name>
</gene>
<reference evidence="2" key="1">
    <citation type="submission" date="2022-06" db="EMBL/GenBank/DDBJ databases">
        <title>Vallitalea longa sp. nov., an anaerobic bacterium isolated from marine sediment.</title>
        <authorList>
            <person name="Hirano S."/>
            <person name="Terahara T."/>
            <person name="Mori K."/>
            <person name="Hamada M."/>
            <person name="Matsumoto R."/>
            <person name="Kobayashi T."/>
        </authorList>
    </citation>
    <scope>NUCLEOTIDE SEQUENCE</scope>
    <source>
        <strain evidence="2">SH18-1</strain>
    </source>
</reference>
<dbReference type="Pfam" id="PF20462">
    <property type="entry name" value="DUF6715"/>
    <property type="match status" value="1"/>
</dbReference>
<dbReference type="InterPro" id="IPR046563">
    <property type="entry name" value="DUF6715"/>
</dbReference>
<accession>A0A9W5YFZ2</accession>
<evidence type="ECO:0000313" key="2">
    <source>
        <dbReference type="EMBL" id="GKX30493.1"/>
    </source>
</evidence>
<name>A0A9W5YFZ2_9FIRM</name>
<evidence type="ECO:0000313" key="3">
    <source>
        <dbReference type="Proteomes" id="UP001144256"/>
    </source>
</evidence>
<dbReference type="EMBL" id="BRLB01000009">
    <property type="protein sequence ID" value="GKX30493.1"/>
    <property type="molecule type" value="Genomic_DNA"/>
</dbReference>
<dbReference type="Proteomes" id="UP001144256">
    <property type="component" value="Unassembled WGS sequence"/>
</dbReference>
<protein>
    <submittedName>
        <fullName evidence="2">Uncharacterized protein</fullName>
    </submittedName>
</protein>
<sequence length="192" mass="22627">MRKFIAVLILMILGILLFVTFSNKTSQDRFDKSLLSNSDRLLKNLEEDYDNTVNKLSDLQKAPEQVLELNNEIMQKLYSDDVDDAEIDLLINFQRKLYDDELLANNPIETHLEKIKEEIKNYKENGTKIIGYDTQKNDDNKIDDMFFIKVVYYLNNVGPKGEIYEEYLLVKDQELWKIKGWQKTEEFIVVGD</sequence>
<comment type="caution">
    <text evidence="2">The sequence shown here is derived from an EMBL/GenBank/DDBJ whole genome shotgun (WGS) entry which is preliminary data.</text>
</comment>
<proteinExistence type="predicted"/>
<dbReference type="AlphaFoldDB" id="A0A9W5YFZ2"/>
<keyword evidence="3" id="KW-1185">Reference proteome</keyword>
<keyword evidence="1" id="KW-0175">Coiled coil</keyword>
<organism evidence="2 3">
    <name type="scientific">Vallitalea longa</name>
    <dbReference type="NCBI Taxonomy" id="2936439"/>
    <lineage>
        <taxon>Bacteria</taxon>
        <taxon>Bacillati</taxon>
        <taxon>Bacillota</taxon>
        <taxon>Clostridia</taxon>
        <taxon>Lachnospirales</taxon>
        <taxon>Vallitaleaceae</taxon>
        <taxon>Vallitalea</taxon>
    </lineage>
</organism>
<feature type="coiled-coil region" evidence="1">
    <location>
        <begin position="35"/>
        <end position="62"/>
    </location>
</feature>
<dbReference type="RefSeq" id="WP_281816715.1">
    <property type="nucleotide sequence ID" value="NZ_BRLB01000009.1"/>
</dbReference>
<evidence type="ECO:0000256" key="1">
    <source>
        <dbReference type="SAM" id="Coils"/>
    </source>
</evidence>